<evidence type="ECO:0000256" key="3">
    <source>
        <dbReference type="ARBA" id="ARBA00023052"/>
    </source>
</evidence>
<dbReference type="GO" id="GO:0004739">
    <property type="term" value="F:pyruvate dehydrogenase (acetyl-transferring) activity"/>
    <property type="evidence" value="ECO:0007669"/>
    <property type="project" value="TreeGrafter"/>
</dbReference>
<dbReference type="PANTHER" id="PTHR11516">
    <property type="entry name" value="PYRUVATE DEHYDROGENASE E1 COMPONENT, ALPHA SUBUNIT BACTERIAL AND ORGANELLAR"/>
    <property type="match status" value="1"/>
</dbReference>
<proteinExistence type="predicted"/>
<dbReference type="InterPro" id="IPR001017">
    <property type="entry name" value="DH_E1"/>
</dbReference>
<name>A0A2P5Y2K2_GOSBA</name>
<dbReference type="Pfam" id="PF00676">
    <property type="entry name" value="E1_dh"/>
    <property type="match status" value="1"/>
</dbReference>
<dbReference type="InterPro" id="IPR050642">
    <property type="entry name" value="PDH_E1_Alpha_Subunit"/>
</dbReference>
<keyword evidence="3" id="KW-0786">Thiamine pyrophosphate</keyword>
<evidence type="ECO:0000256" key="2">
    <source>
        <dbReference type="ARBA" id="ARBA00023002"/>
    </source>
</evidence>
<protein>
    <recommendedName>
        <fullName evidence="4">Dehydrogenase E1 component domain-containing protein</fullName>
    </recommendedName>
</protein>
<feature type="domain" description="Dehydrogenase E1 component" evidence="4">
    <location>
        <begin position="32"/>
        <end position="125"/>
    </location>
</feature>
<keyword evidence="2" id="KW-0560">Oxidoreductase</keyword>
<evidence type="ECO:0000313" key="6">
    <source>
        <dbReference type="Proteomes" id="UP000239757"/>
    </source>
</evidence>
<dbReference type="SUPFAM" id="SSF52518">
    <property type="entry name" value="Thiamin diphosphate-binding fold (THDP-binding)"/>
    <property type="match status" value="1"/>
</dbReference>
<evidence type="ECO:0000259" key="4">
    <source>
        <dbReference type="Pfam" id="PF00676"/>
    </source>
</evidence>
<comment type="cofactor">
    <cofactor evidence="1">
        <name>thiamine diphosphate</name>
        <dbReference type="ChEBI" id="CHEBI:58937"/>
    </cofactor>
</comment>
<reference evidence="5 6" key="1">
    <citation type="submission" date="2015-01" db="EMBL/GenBank/DDBJ databases">
        <title>Genome of allotetraploid Gossypium barbadense reveals genomic plasticity and fiber elongation in cotton evolution.</title>
        <authorList>
            <person name="Chen X."/>
            <person name="Liu X."/>
            <person name="Zhao B."/>
            <person name="Zheng H."/>
            <person name="Hu Y."/>
            <person name="Lu G."/>
            <person name="Yang C."/>
            <person name="Chen J."/>
            <person name="Shan C."/>
            <person name="Zhang L."/>
            <person name="Zhou Y."/>
            <person name="Wang L."/>
            <person name="Guo W."/>
            <person name="Bai Y."/>
            <person name="Ruan J."/>
            <person name="Shangguan X."/>
            <person name="Mao Y."/>
            <person name="Jiang J."/>
            <person name="Zhu Y."/>
            <person name="Lei J."/>
            <person name="Kang H."/>
            <person name="Chen S."/>
            <person name="He X."/>
            <person name="Wang R."/>
            <person name="Wang Y."/>
            <person name="Chen J."/>
            <person name="Wang L."/>
            <person name="Yu S."/>
            <person name="Wang B."/>
            <person name="Wei J."/>
            <person name="Song S."/>
            <person name="Lu X."/>
            <person name="Gao Z."/>
            <person name="Gu W."/>
            <person name="Deng X."/>
            <person name="Ma D."/>
            <person name="Wang S."/>
            <person name="Liang W."/>
            <person name="Fang L."/>
            <person name="Cai C."/>
            <person name="Zhu X."/>
            <person name="Zhou B."/>
            <person name="Zhang Y."/>
            <person name="Chen Z."/>
            <person name="Xu S."/>
            <person name="Zhu R."/>
            <person name="Wang S."/>
            <person name="Zhang T."/>
            <person name="Zhao G."/>
        </authorList>
    </citation>
    <scope>NUCLEOTIDE SEQUENCE [LARGE SCALE GENOMIC DNA]</scope>
    <source>
        <strain evidence="6">cv. Xinhai21</strain>
        <tissue evidence="5">Leaf</tissue>
    </source>
</reference>
<dbReference type="Gene3D" id="3.40.50.970">
    <property type="match status" value="1"/>
</dbReference>
<dbReference type="AlphaFoldDB" id="A0A2P5Y2K2"/>
<dbReference type="EMBL" id="KZ663823">
    <property type="protein sequence ID" value="PPS09781.1"/>
    <property type="molecule type" value="Genomic_DNA"/>
</dbReference>
<accession>A0A2P5Y2K2</accession>
<gene>
    <name evidence="5" type="ORF">GOBAR_AA10877</name>
</gene>
<dbReference type="Proteomes" id="UP000239757">
    <property type="component" value="Unassembled WGS sequence"/>
</dbReference>
<organism evidence="5 6">
    <name type="scientific">Gossypium barbadense</name>
    <name type="common">Sea Island cotton</name>
    <name type="synonym">Hibiscus barbadensis</name>
    <dbReference type="NCBI Taxonomy" id="3634"/>
    <lineage>
        <taxon>Eukaryota</taxon>
        <taxon>Viridiplantae</taxon>
        <taxon>Streptophyta</taxon>
        <taxon>Embryophyta</taxon>
        <taxon>Tracheophyta</taxon>
        <taxon>Spermatophyta</taxon>
        <taxon>Magnoliopsida</taxon>
        <taxon>eudicotyledons</taxon>
        <taxon>Gunneridae</taxon>
        <taxon>Pentapetalae</taxon>
        <taxon>rosids</taxon>
        <taxon>malvids</taxon>
        <taxon>Malvales</taxon>
        <taxon>Malvaceae</taxon>
        <taxon>Malvoideae</taxon>
        <taxon>Gossypium</taxon>
    </lineage>
</organism>
<evidence type="ECO:0000256" key="1">
    <source>
        <dbReference type="ARBA" id="ARBA00001964"/>
    </source>
</evidence>
<dbReference type="GO" id="GO:0006086">
    <property type="term" value="P:pyruvate decarboxylation to acetyl-CoA"/>
    <property type="evidence" value="ECO:0007669"/>
    <property type="project" value="TreeGrafter"/>
</dbReference>
<dbReference type="PANTHER" id="PTHR11516:SF60">
    <property type="entry name" value="PYRUVATE DEHYDROGENASE E1 COMPONENT SUBUNIT ALPHA"/>
    <property type="match status" value="1"/>
</dbReference>
<evidence type="ECO:0000313" key="5">
    <source>
        <dbReference type="EMBL" id="PPS09781.1"/>
    </source>
</evidence>
<dbReference type="OrthoDB" id="10256198at2759"/>
<sequence length="163" mass="18643">MSCSTTTIATIRYNILLVQNLWTNEPLPPPERGEGPTLVECETYRFKGHSLADLDELCDPVLKYCLRVELINSKAYYAVRDPITALKKYLIENRLASETDLKAIDKKIDDVVEEAIKFADESPDPPRSRLLENVFADLKGFEIEPDDRYRFEDPKFTKGTAQV</sequence>
<dbReference type="InterPro" id="IPR029061">
    <property type="entry name" value="THDP-binding"/>
</dbReference>